<feature type="domain" description="EGF-like" evidence="4">
    <location>
        <begin position="326"/>
        <end position="359"/>
    </location>
</feature>
<feature type="region of interest" description="Disordered" evidence="2">
    <location>
        <begin position="543"/>
        <end position="562"/>
    </location>
</feature>
<feature type="transmembrane region" description="Helical" evidence="3">
    <location>
        <begin position="617"/>
        <end position="641"/>
    </location>
</feature>
<protein>
    <recommendedName>
        <fullName evidence="4">EGF-like domain-containing protein</fullName>
    </recommendedName>
</protein>
<organism evidence="5 6">
    <name type="scientific">Chara braunii</name>
    <name type="common">Braun's stonewort</name>
    <dbReference type="NCBI Taxonomy" id="69332"/>
    <lineage>
        <taxon>Eukaryota</taxon>
        <taxon>Viridiplantae</taxon>
        <taxon>Streptophyta</taxon>
        <taxon>Charophyceae</taxon>
        <taxon>Charales</taxon>
        <taxon>Characeae</taxon>
        <taxon>Chara</taxon>
    </lineage>
</organism>
<keyword evidence="1" id="KW-0245">EGF-like domain</keyword>
<dbReference type="EMBL" id="BFEA01000153">
    <property type="protein sequence ID" value="GBG71815.1"/>
    <property type="molecule type" value="Genomic_DNA"/>
</dbReference>
<keyword evidence="3" id="KW-1133">Transmembrane helix</keyword>
<dbReference type="OrthoDB" id="1898601at2759"/>
<proteinExistence type="predicted"/>
<dbReference type="PROSITE" id="PS00022">
    <property type="entry name" value="EGF_1"/>
    <property type="match status" value="1"/>
</dbReference>
<evidence type="ECO:0000256" key="2">
    <source>
        <dbReference type="SAM" id="MobiDB-lite"/>
    </source>
</evidence>
<dbReference type="InterPro" id="IPR000742">
    <property type="entry name" value="EGF"/>
</dbReference>
<dbReference type="AlphaFoldDB" id="A0A388KP49"/>
<dbReference type="PROSITE" id="PS01248">
    <property type="entry name" value="EGF_LAM_1"/>
    <property type="match status" value="1"/>
</dbReference>
<dbReference type="CDD" id="cd00055">
    <property type="entry name" value="EGF_Lam"/>
    <property type="match status" value="1"/>
</dbReference>
<dbReference type="PROSITE" id="PS50026">
    <property type="entry name" value="EGF_3"/>
    <property type="match status" value="1"/>
</dbReference>
<feature type="disulfide bond" evidence="1">
    <location>
        <begin position="349"/>
        <end position="358"/>
    </location>
</feature>
<gene>
    <name evidence="5" type="ORF">CBR_g9225</name>
</gene>
<accession>A0A388KP49</accession>
<evidence type="ECO:0000313" key="6">
    <source>
        <dbReference type="Proteomes" id="UP000265515"/>
    </source>
</evidence>
<comment type="caution">
    <text evidence="5">The sequence shown here is derived from an EMBL/GenBank/DDBJ whole genome shotgun (WGS) entry which is preliminary data.</text>
</comment>
<dbReference type="InterPro" id="IPR002049">
    <property type="entry name" value="LE_dom"/>
</dbReference>
<evidence type="ECO:0000256" key="1">
    <source>
        <dbReference type="PROSITE-ProRule" id="PRU00076"/>
    </source>
</evidence>
<evidence type="ECO:0000256" key="3">
    <source>
        <dbReference type="SAM" id="Phobius"/>
    </source>
</evidence>
<reference evidence="5 6" key="1">
    <citation type="journal article" date="2018" name="Cell">
        <title>The Chara Genome: Secondary Complexity and Implications for Plant Terrestrialization.</title>
        <authorList>
            <person name="Nishiyama T."/>
            <person name="Sakayama H."/>
            <person name="Vries J.D."/>
            <person name="Buschmann H."/>
            <person name="Saint-Marcoux D."/>
            <person name="Ullrich K.K."/>
            <person name="Haas F.B."/>
            <person name="Vanderstraeten L."/>
            <person name="Becker D."/>
            <person name="Lang D."/>
            <person name="Vosolsobe S."/>
            <person name="Rombauts S."/>
            <person name="Wilhelmsson P.K.I."/>
            <person name="Janitza P."/>
            <person name="Kern R."/>
            <person name="Heyl A."/>
            <person name="Rumpler F."/>
            <person name="Villalobos L.I.A.C."/>
            <person name="Clay J.M."/>
            <person name="Skokan R."/>
            <person name="Toyoda A."/>
            <person name="Suzuki Y."/>
            <person name="Kagoshima H."/>
            <person name="Schijlen E."/>
            <person name="Tajeshwar N."/>
            <person name="Catarino B."/>
            <person name="Hetherington A.J."/>
            <person name="Saltykova A."/>
            <person name="Bonnot C."/>
            <person name="Breuninger H."/>
            <person name="Symeonidi A."/>
            <person name="Radhakrishnan G.V."/>
            <person name="Van Nieuwerburgh F."/>
            <person name="Deforce D."/>
            <person name="Chang C."/>
            <person name="Karol K.G."/>
            <person name="Hedrich R."/>
            <person name="Ulvskov P."/>
            <person name="Glockner G."/>
            <person name="Delwiche C.F."/>
            <person name="Petrasek J."/>
            <person name="Van de Peer Y."/>
            <person name="Friml J."/>
            <person name="Beilby M."/>
            <person name="Dolan L."/>
            <person name="Kohara Y."/>
            <person name="Sugano S."/>
            <person name="Fujiyama A."/>
            <person name="Delaux P.-M."/>
            <person name="Quint M."/>
            <person name="TheiBen G."/>
            <person name="Hagemann M."/>
            <person name="Harholt J."/>
            <person name="Dunand C."/>
            <person name="Zachgo S."/>
            <person name="Langdale J."/>
            <person name="Maumus F."/>
            <person name="Straeten D.V.D."/>
            <person name="Gould S.B."/>
            <person name="Rensing S.A."/>
        </authorList>
    </citation>
    <scope>NUCLEOTIDE SEQUENCE [LARGE SCALE GENOMIC DNA]</scope>
    <source>
        <strain evidence="5 6">S276</strain>
    </source>
</reference>
<keyword evidence="3" id="KW-0472">Membrane</keyword>
<evidence type="ECO:0000313" key="5">
    <source>
        <dbReference type="EMBL" id="GBG71815.1"/>
    </source>
</evidence>
<keyword evidence="1" id="KW-1015">Disulfide bond</keyword>
<dbReference type="Gramene" id="GBG71815">
    <property type="protein sequence ID" value="GBG71815"/>
    <property type="gene ID" value="CBR_g9225"/>
</dbReference>
<name>A0A388KP49_CHABU</name>
<evidence type="ECO:0000259" key="4">
    <source>
        <dbReference type="PROSITE" id="PS50026"/>
    </source>
</evidence>
<dbReference type="Proteomes" id="UP000265515">
    <property type="component" value="Unassembled WGS sequence"/>
</dbReference>
<sequence>MSCLKGRDSIRESKVATACHVLSVPATLYGFPPRSSHWNKMSRANSSPSGLDHGPCCESGQVDACGICDGNSLWVDVQMTCCATVRDESGVCCPSGYLDECHVCDGDGLTCSTLALLELAVAEDSPFEKALNKKSSISALQELSRTDFEMMFSNKVSDLLEVEAEAILISGVELVQNRSGPVGQSLYNTHKWSGLVVEFKVSSSGEERNPFVVHRRSALQVLNAAVAEHPPHALPGEHGHSSSLMVKNNSHVDEFIPGMVLTAVRGIKRQGECGNNICEIGERCTPEGTSVSATEDTEIGFLTQTSGRCCFEDCQFVLQQCPVPINGPRAGVACATNGRCLDTTGTCDCFVGHTGEDCSKCSPGWAATIDGNCVRQVDGPRHRLLRTVASESSVSSSSNEQGTIAMTGNITLRKATHEISQSMNLVPLPPGTLGRDVWMPSSLGNESTPAQTEAESKQIHNVMEQTGQSWLQAVPGPEDQPLSWLRPQPGNVVIQESFDRFRRGPEKQGEGIMMAVPRDTTGVMKNQPPLRQDLPALSASLTAEDAVAADRESTSEGQEPGSITAALGKETQMVTGQDQPMEKAFHVGSMNDPEAGLGEATEFKEHERKPSHPREKLHGFSVGLSVAAACIVLVIALLNLARKTFHGRRGMQPLSMEGEAVESVANAEGRQSSVNQDLQGSSLKGIVLEGQHDPRSPPPVQVPSWKNGKKLVSLEIHAPDSGQDENSLQVRSNDVNDQTPLAVRMKDFHSESFPVAGPTFPDETDIEERPLVQDYGAAFMPSVSSGRQPLRPSFRSLI</sequence>
<keyword evidence="6" id="KW-1185">Reference proteome</keyword>
<comment type="caution">
    <text evidence="1">Lacks conserved residue(s) required for the propagation of feature annotation.</text>
</comment>
<keyword evidence="3" id="KW-0812">Transmembrane</keyword>